<reference evidence="2 3" key="1">
    <citation type="submission" date="2023-12" db="EMBL/GenBank/DDBJ databases">
        <title>Whole genome sequencing of Paenibacillus phoenicis isolated from the Phoenix Mars Lander spacecraft assembly facility.</title>
        <authorList>
            <person name="Garcia A."/>
            <person name="Venkateswaran K."/>
        </authorList>
    </citation>
    <scope>NUCLEOTIDE SEQUENCE [LARGE SCALE GENOMIC DNA]</scope>
    <source>
        <strain evidence="2 3">3PO2SA</strain>
    </source>
</reference>
<evidence type="ECO:0000313" key="3">
    <source>
        <dbReference type="Proteomes" id="UP001292216"/>
    </source>
</evidence>
<organism evidence="2 3">
    <name type="scientific">Paenibacillus phoenicis</name>
    <dbReference type="NCBI Taxonomy" id="554117"/>
    <lineage>
        <taxon>Bacteria</taxon>
        <taxon>Bacillati</taxon>
        <taxon>Bacillota</taxon>
        <taxon>Bacilli</taxon>
        <taxon>Bacillales</taxon>
        <taxon>Paenibacillaceae</taxon>
        <taxon>Paenibacillus</taxon>
    </lineage>
</organism>
<keyword evidence="3" id="KW-1185">Reference proteome</keyword>
<sequence>MRDGRHEPGGRYERVHHEHRDGRGHGREEKRRFHEEAEPQLRSAQTFRRGKAIAFLERMQIKRETLQRQLSQAEFEAIKPVISGELKAVDELIQEFIHLFGLHEMKDGTDGSDEQA</sequence>
<name>A0ABU5PH65_9BACL</name>
<accession>A0ABU5PH65</accession>
<evidence type="ECO:0008006" key="4">
    <source>
        <dbReference type="Google" id="ProtNLM"/>
    </source>
</evidence>
<dbReference type="RefSeq" id="WP_323076347.1">
    <property type="nucleotide sequence ID" value="NZ_CBCSKM010000006.1"/>
</dbReference>
<feature type="region of interest" description="Disordered" evidence="1">
    <location>
        <begin position="1"/>
        <end position="41"/>
    </location>
</feature>
<feature type="compositionally biased region" description="Basic and acidic residues" evidence="1">
    <location>
        <begin position="1"/>
        <end position="39"/>
    </location>
</feature>
<proteinExistence type="predicted"/>
<evidence type="ECO:0000313" key="2">
    <source>
        <dbReference type="EMBL" id="MEA3569104.1"/>
    </source>
</evidence>
<protein>
    <recommendedName>
        <fullName evidence="4">2-keto-3-deoxygluconate kinase</fullName>
    </recommendedName>
</protein>
<dbReference type="EMBL" id="JAYERP010000001">
    <property type="protein sequence ID" value="MEA3569104.1"/>
    <property type="molecule type" value="Genomic_DNA"/>
</dbReference>
<comment type="caution">
    <text evidence="2">The sequence shown here is derived from an EMBL/GenBank/DDBJ whole genome shotgun (WGS) entry which is preliminary data.</text>
</comment>
<gene>
    <name evidence="2" type="ORF">U9M73_03735</name>
</gene>
<dbReference type="Proteomes" id="UP001292216">
    <property type="component" value="Unassembled WGS sequence"/>
</dbReference>
<evidence type="ECO:0000256" key="1">
    <source>
        <dbReference type="SAM" id="MobiDB-lite"/>
    </source>
</evidence>